<comment type="caution">
    <text evidence="2">The sequence shown here is derived from an EMBL/GenBank/DDBJ whole genome shotgun (WGS) entry which is preliminary data.</text>
</comment>
<feature type="signal peptide" evidence="1">
    <location>
        <begin position="1"/>
        <end position="19"/>
    </location>
</feature>
<protein>
    <recommendedName>
        <fullName evidence="4">DUF4252 domain-containing protein</fullName>
    </recommendedName>
</protein>
<evidence type="ECO:0000256" key="1">
    <source>
        <dbReference type="SAM" id="SignalP"/>
    </source>
</evidence>
<dbReference type="AlphaFoldDB" id="A0A1T3JWV6"/>
<dbReference type="RefSeq" id="WP_016200084.1">
    <property type="nucleotide sequence ID" value="NZ_CP014338.1"/>
</dbReference>
<dbReference type="KEGG" id="emg:BBD33_02265"/>
<gene>
    <name evidence="2" type="ORF">BMF97_00045</name>
</gene>
<evidence type="ECO:0000313" key="3">
    <source>
        <dbReference type="Proteomes" id="UP000188947"/>
    </source>
</evidence>
<dbReference type="Pfam" id="PF14060">
    <property type="entry name" value="DUF4252"/>
    <property type="match status" value="1"/>
</dbReference>
<dbReference type="Proteomes" id="UP000188947">
    <property type="component" value="Unassembled WGS sequence"/>
</dbReference>
<organism evidence="2 3">
    <name type="scientific">Elizabethkingia meningoseptica</name>
    <name type="common">Chryseobacterium meningosepticum</name>
    <dbReference type="NCBI Taxonomy" id="238"/>
    <lineage>
        <taxon>Bacteria</taxon>
        <taxon>Pseudomonadati</taxon>
        <taxon>Bacteroidota</taxon>
        <taxon>Flavobacteriia</taxon>
        <taxon>Flavobacteriales</taxon>
        <taxon>Weeksellaceae</taxon>
        <taxon>Elizabethkingia</taxon>
    </lineage>
</organism>
<name>A0A1T3JWV6_ELIME</name>
<evidence type="ECO:0000313" key="2">
    <source>
        <dbReference type="EMBL" id="OOH97699.1"/>
    </source>
</evidence>
<dbReference type="eggNOG" id="ENOG5032TM4">
    <property type="taxonomic scope" value="Bacteria"/>
</dbReference>
<dbReference type="EMBL" id="MPOG01000001">
    <property type="protein sequence ID" value="OOH97699.1"/>
    <property type="molecule type" value="Genomic_DNA"/>
</dbReference>
<dbReference type="OrthoDB" id="1237646at2"/>
<proteinExistence type="predicted"/>
<evidence type="ECO:0008006" key="4">
    <source>
        <dbReference type="Google" id="ProtNLM"/>
    </source>
</evidence>
<dbReference type="STRING" id="238.BBD35_04065"/>
<dbReference type="GeneID" id="48544185"/>
<feature type="chain" id="PRO_5030034773" description="DUF4252 domain-containing protein" evidence="1">
    <location>
        <begin position="20"/>
        <end position="184"/>
    </location>
</feature>
<reference evidence="2 3" key="1">
    <citation type="submission" date="2016-11" db="EMBL/GenBank/DDBJ databases">
        <title>Genome sequence and comparative genomic analysis of clinical strain Elizabethkingia meningoseptica 61421 PRCM.</title>
        <authorList>
            <person name="Wang M."/>
            <person name="Hu S."/>
            <person name="Cao L."/>
            <person name="Jiang T."/>
            <person name="Zhou Y."/>
            <person name="Ming D."/>
        </authorList>
    </citation>
    <scope>NUCLEOTIDE SEQUENCE [LARGE SCALE GENOMIC DNA]</scope>
    <source>
        <strain evidence="2 3">61421 PRCM</strain>
    </source>
</reference>
<accession>A0A1T3JWV6</accession>
<sequence length="184" mass="20403">MKKIFLTLFIVAASISMNAQISKLEKLFDQYQDTKGVTSIKIAKPMFNLINKLDIGDTGIDQIKPLMKDINSIKILIFEKSGKDSLPATVNMVKIKDEINSSIKNLKYEELMTVNSDGKRIKFLTQDTSSSIVKDLLLSITGDDQNLFLLLDGKVNVEDVSKLINSEDKGDKGDKGSKGDKGKK</sequence>
<keyword evidence="3" id="KW-1185">Reference proteome</keyword>
<keyword evidence="1" id="KW-0732">Signal</keyword>
<dbReference type="InterPro" id="IPR025348">
    <property type="entry name" value="DUF4252"/>
</dbReference>